<dbReference type="EMBL" id="OU015569">
    <property type="protein sequence ID" value="CAG5098200.1"/>
    <property type="molecule type" value="Genomic_DNA"/>
</dbReference>
<dbReference type="InterPro" id="IPR029044">
    <property type="entry name" value="Nucleotide-diphossugar_trans"/>
</dbReference>
<comment type="similarity">
    <text evidence="2">Belongs to the eIF-2B gamma/epsilon subunits family.</text>
</comment>
<protein>
    <recommendedName>
        <fullName evidence="6">Translation initiation factor eIF2B subunit gamma</fullName>
    </recommendedName>
    <alternativeName>
        <fullName evidence="7">eIF2B GDP-GTP exchange factor subunit gamma</fullName>
    </alternativeName>
</protein>
<evidence type="ECO:0000256" key="4">
    <source>
        <dbReference type="ARBA" id="ARBA00022540"/>
    </source>
</evidence>
<keyword evidence="5" id="KW-0648">Protein biosynthesis</keyword>
<keyword evidence="3" id="KW-0963">Cytoplasm</keyword>
<accession>A0ABN7SI16</accession>
<feature type="domain" description="Glucose-1-phosphate adenylyltransferase/Bifunctional protein GlmU-like C-terminal hexapeptide" evidence="10">
    <location>
        <begin position="411"/>
        <end position="462"/>
    </location>
</feature>
<dbReference type="Gene3D" id="2.160.10.10">
    <property type="entry name" value="Hexapeptide repeat proteins"/>
    <property type="match status" value="1"/>
</dbReference>
<feature type="region of interest" description="Disordered" evidence="9">
    <location>
        <begin position="1"/>
        <end position="20"/>
    </location>
</feature>
<dbReference type="Gene3D" id="3.90.550.10">
    <property type="entry name" value="Spore Coat Polysaccharide Biosynthesis Protein SpsA, Chain A"/>
    <property type="match status" value="1"/>
</dbReference>
<keyword evidence="4" id="KW-0396">Initiation factor</keyword>
<evidence type="ECO:0000313" key="12">
    <source>
        <dbReference type="Proteomes" id="UP001158576"/>
    </source>
</evidence>
<dbReference type="InterPro" id="IPR056818">
    <property type="entry name" value="GlmU/GlgC-like_hexapep"/>
</dbReference>
<dbReference type="Pfam" id="PF24894">
    <property type="entry name" value="Hexapep_GlmU"/>
    <property type="match status" value="1"/>
</dbReference>
<comment type="subcellular location">
    <subcellularLocation>
        <location evidence="1">Cytoplasm</location>
        <location evidence="1">Cytosol</location>
    </subcellularLocation>
</comment>
<evidence type="ECO:0000259" key="10">
    <source>
        <dbReference type="Pfam" id="PF24894"/>
    </source>
</evidence>
<keyword evidence="12" id="KW-1185">Reference proteome</keyword>
<name>A0ABN7SI16_OIKDI</name>
<evidence type="ECO:0000313" key="11">
    <source>
        <dbReference type="EMBL" id="CAG5098200.1"/>
    </source>
</evidence>
<evidence type="ECO:0000256" key="3">
    <source>
        <dbReference type="ARBA" id="ARBA00022490"/>
    </source>
</evidence>
<evidence type="ECO:0000256" key="8">
    <source>
        <dbReference type="ARBA" id="ARBA00046432"/>
    </source>
</evidence>
<evidence type="ECO:0000256" key="9">
    <source>
        <dbReference type="SAM" id="MobiDB-lite"/>
    </source>
</evidence>
<evidence type="ECO:0000256" key="2">
    <source>
        <dbReference type="ARBA" id="ARBA00007878"/>
    </source>
</evidence>
<dbReference type="SUPFAM" id="SSF53448">
    <property type="entry name" value="Nucleotide-diphospho-sugar transferases"/>
    <property type="match status" value="1"/>
</dbReference>
<evidence type="ECO:0000256" key="6">
    <source>
        <dbReference type="ARBA" id="ARBA00044196"/>
    </source>
</evidence>
<dbReference type="Proteomes" id="UP001158576">
    <property type="component" value="Chromosome XSR"/>
</dbReference>
<evidence type="ECO:0000256" key="7">
    <source>
        <dbReference type="ARBA" id="ARBA00044229"/>
    </source>
</evidence>
<gene>
    <name evidence="11" type="ORF">OKIOD_LOCUS7013</name>
</gene>
<comment type="subunit">
    <text evidence="8">Component of the translation initiation factor 2B (eIF2B) complex which is a heterodecamer of two sets of five different subunits: alpha, beta, gamma, delta and epsilon. Subunits alpha, beta and delta comprise a regulatory subcomplex and subunits epsilon and gamma comprise a catalytic subcomplex. Within the complex, the hexameric regulatory complex resides at the center, with the two heterodimeric catalytic subcomplexes bound on opposite sides.</text>
</comment>
<dbReference type="InterPro" id="IPR051960">
    <property type="entry name" value="eIF2B_gamma"/>
</dbReference>
<organism evidence="11 12">
    <name type="scientific">Oikopleura dioica</name>
    <name type="common">Tunicate</name>
    <dbReference type="NCBI Taxonomy" id="34765"/>
    <lineage>
        <taxon>Eukaryota</taxon>
        <taxon>Metazoa</taxon>
        <taxon>Chordata</taxon>
        <taxon>Tunicata</taxon>
        <taxon>Appendicularia</taxon>
        <taxon>Copelata</taxon>
        <taxon>Oikopleuridae</taxon>
        <taxon>Oikopleura</taxon>
    </lineage>
</organism>
<dbReference type="PANTHER" id="PTHR45989">
    <property type="entry name" value="TRANSLATION INITIATION FACTOR EIF-2B SUBUNIT GAMMA"/>
    <property type="match status" value="1"/>
</dbReference>
<evidence type="ECO:0000256" key="1">
    <source>
        <dbReference type="ARBA" id="ARBA00004514"/>
    </source>
</evidence>
<evidence type="ECO:0000256" key="5">
    <source>
        <dbReference type="ARBA" id="ARBA00022917"/>
    </source>
</evidence>
<dbReference type="PANTHER" id="PTHR45989:SF1">
    <property type="entry name" value="TRANSLATION INITIATION FACTOR EIF-2B SUBUNIT GAMMA"/>
    <property type="match status" value="1"/>
</dbReference>
<reference evidence="11 12" key="1">
    <citation type="submission" date="2021-04" db="EMBL/GenBank/DDBJ databases">
        <authorList>
            <person name="Bliznina A."/>
        </authorList>
    </citation>
    <scope>NUCLEOTIDE SEQUENCE [LARGE SCALE GENOMIC DNA]</scope>
</reference>
<sequence>MPQSGRRSRSTSLTGPARPRQTAEFAALILAQGYQNGNLDSISQDSKALFPLANKPMLYYSIKQLESVGFARNEIYVAISGDDLKEYEADERVVPIESRLPDSNFIRVRQVESSLDTLRKAVREIDTRDGLPESLLVVYVDVVCCKVLTKVAEISRVYDPALVSVYGPRSTGINVKDLPGAECTHSMDKITKLIFFNGKDADETVRKVFLTIDTENYDDESIRLSRRVLTKGEGHVETSSDLDDQGIFLFRKDMIQWIIHSPDDKHWQSIRDDLIPVLIKCQYKPYSDDFPFLETPEFLAVIDESGTTRLDSVEHLIYANRKIIAQELLQQWVVNSRPDLKNCDVDESTIFGDNVTRFNDAETERIVKDDASDTLSNDALEGCTKLLIRKSVIGPRCRLEYQATDDKKKTTTISNCYLMGDARISTGCKLNNCIVGSGVTIGEQCTLANCIIGPGVVVEKGKNLRNQTLEIE</sequence>
<proteinExistence type="inferred from homology"/>